<reference evidence="1 2" key="1">
    <citation type="submission" date="2024-01" db="EMBL/GenBank/DDBJ databases">
        <title>A draft genome for the cacao thread blight pathogen Marasmiellus scandens.</title>
        <authorList>
            <person name="Baruah I.K."/>
            <person name="Leung J."/>
            <person name="Bukari Y."/>
            <person name="Amoako-Attah I."/>
            <person name="Meinhardt L.W."/>
            <person name="Bailey B.A."/>
            <person name="Cohen S.P."/>
        </authorList>
    </citation>
    <scope>NUCLEOTIDE SEQUENCE [LARGE SCALE GENOMIC DNA]</scope>
    <source>
        <strain evidence="1 2">GH-19</strain>
    </source>
</reference>
<dbReference type="EMBL" id="JBANRG010000003">
    <property type="protein sequence ID" value="KAK7469196.1"/>
    <property type="molecule type" value="Genomic_DNA"/>
</dbReference>
<dbReference type="InterPro" id="IPR032466">
    <property type="entry name" value="Metal_Hydrolase"/>
</dbReference>
<evidence type="ECO:0000313" key="1">
    <source>
        <dbReference type="EMBL" id="KAK7469196.1"/>
    </source>
</evidence>
<gene>
    <name evidence="1" type="ORF">VKT23_003687</name>
</gene>
<keyword evidence="2" id="KW-1185">Reference proteome</keyword>
<dbReference type="SUPFAM" id="SSF51556">
    <property type="entry name" value="Metallo-dependent hydrolases"/>
    <property type="match status" value="1"/>
</dbReference>
<name>A0ABR1K0R7_9AGAR</name>
<comment type="caution">
    <text evidence="1">The sequence shown here is derived from an EMBL/GenBank/DDBJ whole genome shotgun (WGS) entry which is preliminary data.</text>
</comment>
<organism evidence="1 2">
    <name type="scientific">Marasmiellus scandens</name>
    <dbReference type="NCBI Taxonomy" id="2682957"/>
    <lineage>
        <taxon>Eukaryota</taxon>
        <taxon>Fungi</taxon>
        <taxon>Dikarya</taxon>
        <taxon>Basidiomycota</taxon>
        <taxon>Agaricomycotina</taxon>
        <taxon>Agaricomycetes</taxon>
        <taxon>Agaricomycetidae</taxon>
        <taxon>Agaricales</taxon>
        <taxon>Marasmiineae</taxon>
        <taxon>Omphalotaceae</taxon>
        <taxon>Marasmiellus</taxon>
    </lineage>
</organism>
<dbReference type="PANTHER" id="PTHR32027">
    <property type="entry name" value="CYTOSINE DEAMINASE"/>
    <property type="match status" value="1"/>
</dbReference>
<dbReference type="Gene3D" id="3.20.20.140">
    <property type="entry name" value="Metal-dependent hydrolases"/>
    <property type="match status" value="1"/>
</dbReference>
<dbReference type="Proteomes" id="UP001498398">
    <property type="component" value="Unassembled WGS sequence"/>
</dbReference>
<proteinExistence type="predicted"/>
<accession>A0ABR1K0R7</accession>
<protein>
    <recommendedName>
        <fullName evidence="3">Metallo-dependent hydrolase</fullName>
    </recommendedName>
</protein>
<sequence>MFSKWSDNVFWQWLHPKSGHSRYSALSIKNVRLPDSDPETTWTVICDNGAVSAVIPYNPNSTSLRYELDAEGGILVPSLCHSHIHLDKCFLLDKCEDLKTGDFAEAMTFTGAAKAAFPSEKDDLMRRGRKLIRDSIECGVTALRAHVEVDKLAEFSALRMALQLREEFKEVCYVQIAVFAQEALFDGPHDAEPGHNLNLVIQALEQESGIEVVGSAPYVEPTVEQAKKNIAIMFELASRFSLHLDFHLDYNLNPNSEPLIYEVIAQARKFQQYWLSNDKGTPKHRITIGHATRLQLFTRAEWQDLVDAIGDLPITFVGLPHSDMYMQGREFFDAPLGAPRSTLRIPQLTKDYGLEIAMSINNVQNCFTPQGFADPLSLCPLGVAIFQSATKQDIEILMRSVTITSKLAVGQINLPRNLCPSQGDPADFVILHGSQTLRDVVLNPPYDRTTIKAGIVVARRVTKRWLSLHEPFIKPWYRRIPWFYVFVPMTWSYVAYRYMY</sequence>
<dbReference type="PANTHER" id="PTHR32027:SF0">
    <property type="entry name" value="CYTOSINE DEAMINASE"/>
    <property type="match status" value="1"/>
</dbReference>
<evidence type="ECO:0000313" key="2">
    <source>
        <dbReference type="Proteomes" id="UP001498398"/>
    </source>
</evidence>
<evidence type="ECO:0008006" key="3">
    <source>
        <dbReference type="Google" id="ProtNLM"/>
    </source>
</evidence>
<dbReference type="InterPro" id="IPR052349">
    <property type="entry name" value="Metallo-hydrolase_Enzymes"/>
</dbReference>